<evidence type="ECO:0000313" key="2">
    <source>
        <dbReference type="EMBL" id="KAL0268804.1"/>
    </source>
</evidence>
<feature type="region of interest" description="Disordered" evidence="1">
    <location>
        <begin position="267"/>
        <end position="292"/>
    </location>
</feature>
<feature type="region of interest" description="Disordered" evidence="1">
    <location>
        <begin position="78"/>
        <end position="110"/>
    </location>
</feature>
<organism evidence="2">
    <name type="scientific">Menopon gallinae</name>
    <name type="common">poultry shaft louse</name>
    <dbReference type="NCBI Taxonomy" id="328185"/>
    <lineage>
        <taxon>Eukaryota</taxon>
        <taxon>Metazoa</taxon>
        <taxon>Ecdysozoa</taxon>
        <taxon>Arthropoda</taxon>
        <taxon>Hexapoda</taxon>
        <taxon>Insecta</taxon>
        <taxon>Pterygota</taxon>
        <taxon>Neoptera</taxon>
        <taxon>Paraneoptera</taxon>
        <taxon>Psocodea</taxon>
        <taxon>Troctomorpha</taxon>
        <taxon>Phthiraptera</taxon>
        <taxon>Amblycera</taxon>
        <taxon>Menoponidae</taxon>
        <taxon>Menopon</taxon>
    </lineage>
</organism>
<protein>
    <submittedName>
        <fullName evidence="2">Uncharacterized protein</fullName>
    </submittedName>
</protein>
<comment type="caution">
    <text evidence="2">The sequence shown here is derived from an EMBL/GenBank/DDBJ whole genome shotgun (WGS) entry which is preliminary data.</text>
</comment>
<feature type="compositionally biased region" description="Basic and acidic residues" evidence="1">
    <location>
        <begin position="78"/>
        <end position="93"/>
    </location>
</feature>
<evidence type="ECO:0000256" key="1">
    <source>
        <dbReference type="SAM" id="MobiDB-lite"/>
    </source>
</evidence>
<dbReference type="AlphaFoldDB" id="A0AAW2HG97"/>
<feature type="compositionally biased region" description="Polar residues" evidence="1">
    <location>
        <begin position="267"/>
        <end position="281"/>
    </location>
</feature>
<proteinExistence type="predicted"/>
<accession>A0AAW2HG97</accession>
<sequence length="349" mass="39205">MITKVIRSSISRAANVFSGISGNFDSTYNNFEISVNSDKLDCDDSIMTIIRNSLSISPRRSVKIGSVTVEPEVEVEVNRQEDKNNCENEREMEFESESDESTFIPEDKVSPNIQSNCDNRLVETSERHKKLGCEVFYNTNIPKDSGASSDTDDSNSDASFYTLPNEIHDLTSALNPVVSLTRLQNPVNGKLNIYLDKSVQNWERKMLKGKEPDVNDSGCKTRQNNVHHISKSSSLGVKSSSQCSVNSKSKTIKHIPKSVPSVNSRSVLTQQSQITKSSSLVKDSKSELNEDKNQCKKVNKSVNIQETSDEHEVKKNVKSLAKRDYEEMIEILVEFLEVQGYPTVRTRYC</sequence>
<name>A0AAW2HG97_9NEOP</name>
<dbReference type="EMBL" id="JARGDH010000005">
    <property type="protein sequence ID" value="KAL0268804.1"/>
    <property type="molecule type" value="Genomic_DNA"/>
</dbReference>
<gene>
    <name evidence="2" type="ORF">PYX00_010618</name>
</gene>
<reference evidence="2" key="1">
    <citation type="journal article" date="2024" name="Gigascience">
        <title>Chromosome-level genome of the poultry shaft louse Menopon gallinae provides insight into the host-switching and adaptive evolution of parasitic lice.</title>
        <authorList>
            <person name="Xu Y."/>
            <person name="Ma L."/>
            <person name="Liu S."/>
            <person name="Liang Y."/>
            <person name="Liu Q."/>
            <person name="He Z."/>
            <person name="Tian L."/>
            <person name="Duan Y."/>
            <person name="Cai W."/>
            <person name="Li H."/>
            <person name="Song F."/>
        </authorList>
    </citation>
    <scope>NUCLEOTIDE SEQUENCE</scope>
    <source>
        <strain evidence="2">Cailab_2023a</strain>
    </source>
</reference>
<feature type="compositionally biased region" description="Basic and acidic residues" evidence="1">
    <location>
        <begin position="282"/>
        <end position="292"/>
    </location>
</feature>